<reference evidence="11 12" key="1">
    <citation type="submission" date="2019-09" db="EMBL/GenBank/DDBJ databases">
        <title>Bird 10,000 Genomes (B10K) Project - Family phase.</title>
        <authorList>
            <person name="Zhang G."/>
        </authorList>
    </citation>
    <scope>NUCLEOTIDE SEQUENCE [LARGE SCALE GENOMIC DNA]</scope>
    <source>
        <strain evidence="11">B10K-DU-002-43</strain>
        <tissue evidence="11">Muscle</tissue>
    </source>
</reference>
<comment type="caution">
    <text evidence="11">The sequence shown here is derived from an EMBL/GenBank/DDBJ whole genome shotgun (WGS) entry which is preliminary data.</text>
</comment>
<keyword evidence="2" id="KW-0479">Metal-binding</keyword>
<feature type="domain" description="C2H2-type" evidence="10">
    <location>
        <begin position="31"/>
        <end position="58"/>
    </location>
</feature>
<dbReference type="SMART" id="SM00355">
    <property type="entry name" value="ZnF_C2H2"/>
    <property type="match status" value="2"/>
</dbReference>
<dbReference type="InterPro" id="IPR013087">
    <property type="entry name" value="Znf_C2H2_type"/>
</dbReference>
<gene>
    <name evidence="11" type="primary">Zfp1</name>
    <name evidence="11" type="ORF">LEILUT_R02888</name>
</gene>
<dbReference type="FunFam" id="3.30.160.60:FF:000060">
    <property type="entry name" value="zinc finger protein 436"/>
    <property type="match status" value="2"/>
</dbReference>
<dbReference type="EMBL" id="VXBY01004140">
    <property type="protein sequence ID" value="NXP41243.1"/>
    <property type="molecule type" value="Genomic_DNA"/>
</dbReference>
<dbReference type="PROSITE" id="PS50157">
    <property type="entry name" value="ZINC_FINGER_C2H2_2"/>
    <property type="match status" value="3"/>
</dbReference>
<dbReference type="GO" id="GO:0005634">
    <property type="term" value="C:nucleus"/>
    <property type="evidence" value="ECO:0007669"/>
    <property type="project" value="UniProtKB-SubCell"/>
</dbReference>
<dbReference type="PANTHER" id="PTHR23226:SF416">
    <property type="entry name" value="FI01424P"/>
    <property type="match status" value="1"/>
</dbReference>
<evidence type="ECO:0000259" key="10">
    <source>
        <dbReference type="PROSITE" id="PS50157"/>
    </source>
</evidence>
<evidence type="ECO:0000256" key="7">
    <source>
        <dbReference type="ARBA" id="ARBA00023163"/>
    </source>
</evidence>
<evidence type="ECO:0000256" key="3">
    <source>
        <dbReference type="ARBA" id="ARBA00022737"/>
    </source>
</evidence>
<dbReference type="PROSITE" id="PS00028">
    <property type="entry name" value="ZINC_FINGER_C2H2_1"/>
    <property type="match status" value="2"/>
</dbReference>
<evidence type="ECO:0000256" key="2">
    <source>
        <dbReference type="ARBA" id="ARBA00022723"/>
    </source>
</evidence>
<keyword evidence="6" id="KW-0805">Transcription regulation</keyword>
<dbReference type="GO" id="GO:0008270">
    <property type="term" value="F:zinc ion binding"/>
    <property type="evidence" value="ECO:0007669"/>
    <property type="project" value="UniProtKB-KW"/>
</dbReference>
<accession>A0A7L2A269</accession>
<evidence type="ECO:0000256" key="4">
    <source>
        <dbReference type="ARBA" id="ARBA00022771"/>
    </source>
</evidence>
<feature type="domain" description="C2H2-type" evidence="10">
    <location>
        <begin position="1"/>
        <end position="26"/>
    </location>
</feature>
<evidence type="ECO:0000313" key="12">
    <source>
        <dbReference type="Proteomes" id="UP000524007"/>
    </source>
</evidence>
<organism evidence="11 12">
    <name type="scientific">Leiothrix lutea</name>
    <name type="common">Red-billed leiothrix</name>
    <name type="synonym">Sylvia lutea</name>
    <dbReference type="NCBI Taxonomy" id="36275"/>
    <lineage>
        <taxon>Eukaryota</taxon>
        <taxon>Metazoa</taxon>
        <taxon>Chordata</taxon>
        <taxon>Craniata</taxon>
        <taxon>Vertebrata</taxon>
        <taxon>Euteleostomi</taxon>
        <taxon>Archelosauria</taxon>
        <taxon>Archosauria</taxon>
        <taxon>Dinosauria</taxon>
        <taxon>Saurischia</taxon>
        <taxon>Theropoda</taxon>
        <taxon>Coelurosauria</taxon>
        <taxon>Aves</taxon>
        <taxon>Neognathae</taxon>
        <taxon>Neoaves</taxon>
        <taxon>Telluraves</taxon>
        <taxon>Australaves</taxon>
        <taxon>Passeriformes</taxon>
        <taxon>Sylvioidea</taxon>
        <taxon>Leiothrichidae</taxon>
        <taxon>Leiothrix</taxon>
    </lineage>
</organism>
<evidence type="ECO:0000256" key="6">
    <source>
        <dbReference type="ARBA" id="ARBA00023015"/>
    </source>
</evidence>
<dbReference type="Gene3D" id="3.30.160.60">
    <property type="entry name" value="Classic Zinc Finger"/>
    <property type="match status" value="3"/>
</dbReference>
<evidence type="ECO:0000256" key="9">
    <source>
        <dbReference type="PROSITE-ProRule" id="PRU00042"/>
    </source>
</evidence>
<proteinExistence type="predicted"/>
<dbReference type="InterPro" id="IPR036236">
    <property type="entry name" value="Znf_C2H2_sf"/>
</dbReference>
<feature type="non-terminal residue" evidence="11">
    <location>
        <position position="68"/>
    </location>
</feature>
<keyword evidence="4 9" id="KW-0863">Zinc-finger</keyword>
<dbReference type="AlphaFoldDB" id="A0A7L2A269"/>
<dbReference type="Proteomes" id="UP000524007">
    <property type="component" value="Unassembled WGS sequence"/>
</dbReference>
<evidence type="ECO:0000256" key="5">
    <source>
        <dbReference type="ARBA" id="ARBA00022833"/>
    </source>
</evidence>
<dbReference type="PANTHER" id="PTHR23226">
    <property type="entry name" value="ZINC FINGER AND SCAN DOMAIN-CONTAINING"/>
    <property type="match status" value="1"/>
</dbReference>
<evidence type="ECO:0000256" key="1">
    <source>
        <dbReference type="ARBA" id="ARBA00004123"/>
    </source>
</evidence>
<comment type="subcellular location">
    <subcellularLocation>
        <location evidence="1">Nucleus</location>
    </subcellularLocation>
</comment>
<dbReference type="GO" id="GO:0000981">
    <property type="term" value="F:DNA-binding transcription factor activity, RNA polymerase II-specific"/>
    <property type="evidence" value="ECO:0007669"/>
    <property type="project" value="TreeGrafter"/>
</dbReference>
<feature type="non-terminal residue" evidence="11">
    <location>
        <position position="1"/>
    </location>
</feature>
<dbReference type="SUPFAM" id="SSF57667">
    <property type="entry name" value="beta-beta-alpha zinc fingers"/>
    <property type="match status" value="2"/>
</dbReference>
<evidence type="ECO:0000313" key="11">
    <source>
        <dbReference type="EMBL" id="NXP41243.1"/>
    </source>
</evidence>
<dbReference type="Pfam" id="PF13912">
    <property type="entry name" value="zf-C2H2_6"/>
    <property type="match status" value="1"/>
</dbReference>
<protein>
    <submittedName>
        <fullName evidence="11">ZFP1 protein</fullName>
    </submittedName>
</protein>
<keyword evidence="8" id="KW-0539">Nucleus</keyword>
<keyword evidence="7" id="KW-0804">Transcription</keyword>
<keyword evidence="3" id="KW-0677">Repeat</keyword>
<sequence>CPECGKSFCYRTSLIRHQKTHSEERPSHPHRGCPDCGKGFKRNFTLTVHQHIHTGERPYECPECGKSF</sequence>
<evidence type="ECO:0000256" key="8">
    <source>
        <dbReference type="ARBA" id="ARBA00023242"/>
    </source>
</evidence>
<keyword evidence="12" id="KW-1185">Reference proteome</keyword>
<name>A0A7L2A269_LEILU</name>
<dbReference type="GO" id="GO:0000978">
    <property type="term" value="F:RNA polymerase II cis-regulatory region sequence-specific DNA binding"/>
    <property type="evidence" value="ECO:0007669"/>
    <property type="project" value="TreeGrafter"/>
</dbReference>
<feature type="domain" description="C2H2-type" evidence="10">
    <location>
        <begin position="59"/>
        <end position="68"/>
    </location>
</feature>
<dbReference type="Pfam" id="PF00096">
    <property type="entry name" value="zf-C2H2"/>
    <property type="match status" value="2"/>
</dbReference>
<keyword evidence="5" id="KW-0862">Zinc</keyword>
<dbReference type="FunFam" id="3.30.160.60:FF:000100">
    <property type="entry name" value="Zinc finger 45-like"/>
    <property type="match status" value="1"/>
</dbReference>